<organism evidence="1 2">
    <name type="scientific">Ilex paraguariensis</name>
    <name type="common">yerba mate</name>
    <dbReference type="NCBI Taxonomy" id="185542"/>
    <lineage>
        <taxon>Eukaryota</taxon>
        <taxon>Viridiplantae</taxon>
        <taxon>Streptophyta</taxon>
        <taxon>Embryophyta</taxon>
        <taxon>Tracheophyta</taxon>
        <taxon>Spermatophyta</taxon>
        <taxon>Magnoliopsida</taxon>
        <taxon>eudicotyledons</taxon>
        <taxon>Gunneridae</taxon>
        <taxon>Pentapetalae</taxon>
        <taxon>asterids</taxon>
        <taxon>campanulids</taxon>
        <taxon>Aquifoliales</taxon>
        <taxon>Aquifoliaceae</taxon>
        <taxon>Ilex</taxon>
    </lineage>
</organism>
<proteinExistence type="predicted"/>
<comment type="caution">
    <text evidence="1">The sequence shown here is derived from an EMBL/GenBank/DDBJ whole genome shotgun (WGS) entry which is preliminary data.</text>
</comment>
<evidence type="ECO:0000313" key="2">
    <source>
        <dbReference type="Proteomes" id="UP001642360"/>
    </source>
</evidence>
<dbReference type="AlphaFoldDB" id="A0ABC8QRP0"/>
<name>A0ABC8QRP0_9AQUA</name>
<keyword evidence="2" id="KW-1185">Reference proteome</keyword>
<sequence>DPVKELEHGRVSAAELVQAVHEMLSAAGINMDVEKQSLLQTTLTLKEQLEESQAALLLEQVCFLLSFNILITIL</sequence>
<accession>A0ABC8QRP0</accession>
<feature type="non-terminal residue" evidence="1">
    <location>
        <position position="1"/>
    </location>
</feature>
<gene>
    <name evidence="1" type="ORF">ILEXP_LOCUS2339</name>
</gene>
<dbReference type="Proteomes" id="UP001642360">
    <property type="component" value="Unassembled WGS sequence"/>
</dbReference>
<dbReference type="EMBL" id="CAUOFW020000706">
    <property type="protein sequence ID" value="CAK9135394.1"/>
    <property type="molecule type" value="Genomic_DNA"/>
</dbReference>
<reference evidence="1 2" key="1">
    <citation type="submission" date="2024-02" db="EMBL/GenBank/DDBJ databases">
        <authorList>
            <person name="Vignale AGUSTIN F."/>
            <person name="Sosa J E."/>
            <person name="Modenutti C."/>
        </authorList>
    </citation>
    <scope>NUCLEOTIDE SEQUENCE [LARGE SCALE GENOMIC DNA]</scope>
</reference>
<evidence type="ECO:0000313" key="1">
    <source>
        <dbReference type="EMBL" id="CAK9135394.1"/>
    </source>
</evidence>
<protein>
    <submittedName>
        <fullName evidence="1">Uncharacterized protein</fullName>
    </submittedName>
</protein>